<dbReference type="AlphaFoldDB" id="A0A137NV72"/>
<accession>A0A137NV72</accession>
<gene>
    <name evidence="1" type="ORF">CONCODRAFT_168312</name>
</gene>
<dbReference type="OrthoDB" id="408631at2759"/>
<name>A0A137NV72_CONC2</name>
<dbReference type="SUPFAM" id="SSF53474">
    <property type="entry name" value="alpha/beta-Hydrolases"/>
    <property type="match status" value="1"/>
</dbReference>
<dbReference type="STRING" id="796925.A0A137NV72"/>
<evidence type="ECO:0000313" key="2">
    <source>
        <dbReference type="Proteomes" id="UP000070444"/>
    </source>
</evidence>
<reference evidence="1 2" key="1">
    <citation type="journal article" date="2015" name="Genome Biol. Evol.">
        <title>Phylogenomic analyses indicate that early fungi evolved digesting cell walls of algal ancestors of land plants.</title>
        <authorList>
            <person name="Chang Y."/>
            <person name="Wang S."/>
            <person name="Sekimoto S."/>
            <person name="Aerts A.L."/>
            <person name="Choi C."/>
            <person name="Clum A."/>
            <person name="LaButti K.M."/>
            <person name="Lindquist E.A."/>
            <person name="Yee Ngan C."/>
            <person name="Ohm R.A."/>
            <person name="Salamov A.A."/>
            <person name="Grigoriev I.V."/>
            <person name="Spatafora J.W."/>
            <person name="Berbee M.L."/>
        </authorList>
    </citation>
    <scope>NUCLEOTIDE SEQUENCE [LARGE SCALE GENOMIC DNA]</scope>
    <source>
        <strain evidence="1 2">NRRL 28638</strain>
    </source>
</reference>
<dbReference type="EMBL" id="KQ964716">
    <property type="protein sequence ID" value="KXN66514.1"/>
    <property type="molecule type" value="Genomic_DNA"/>
</dbReference>
<organism evidence="1 2">
    <name type="scientific">Conidiobolus coronatus (strain ATCC 28846 / CBS 209.66 / NRRL 28638)</name>
    <name type="common">Delacroixia coronata</name>
    <dbReference type="NCBI Taxonomy" id="796925"/>
    <lineage>
        <taxon>Eukaryota</taxon>
        <taxon>Fungi</taxon>
        <taxon>Fungi incertae sedis</taxon>
        <taxon>Zoopagomycota</taxon>
        <taxon>Entomophthoromycotina</taxon>
        <taxon>Entomophthoromycetes</taxon>
        <taxon>Entomophthorales</taxon>
        <taxon>Ancylistaceae</taxon>
        <taxon>Conidiobolus</taxon>
    </lineage>
</organism>
<proteinExistence type="predicted"/>
<dbReference type="Gene3D" id="3.40.50.1820">
    <property type="entry name" value="alpha/beta hydrolase"/>
    <property type="match status" value="1"/>
</dbReference>
<dbReference type="InterPro" id="IPR029058">
    <property type="entry name" value="AB_hydrolase_fold"/>
</dbReference>
<sequence length="180" mass="20823">MLERGHYVTSVKYLNSPLVSPLCDTNFRDLSPILIISGEVETLRDESYLYQELINSSYSDEELDSFQIPPSTLHLYEEMFHVFPMILPALPSSRVSFKRAANFIKQCFAKNSSNFSQVKDKFPINEGIRETETNSLRPRKWRNLYLSTIEDHKLAPFSPAYKRVQIQPWGGSNIIEKSKL</sequence>
<dbReference type="Proteomes" id="UP000070444">
    <property type="component" value="Unassembled WGS sequence"/>
</dbReference>
<protein>
    <submittedName>
        <fullName evidence="1">Uncharacterized protein</fullName>
    </submittedName>
</protein>
<evidence type="ECO:0000313" key="1">
    <source>
        <dbReference type="EMBL" id="KXN66514.1"/>
    </source>
</evidence>
<keyword evidence="2" id="KW-1185">Reference proteome</keyword>